<reference evidence="2" key="1">
    <citation type="submission" date="2019-09" db="EMBL/GenBank/DDBJ databases">
        <title>Draft genome sequence assemblies of isolates from the urinary tract.</title>
        <authorList>
            <person name="Mores C.R."/>
            <person name="Putonti C."/>
            <person name="Wolfe A.J."/>
        </authorList>
    </citation>
    <scope>NUCLEOTIDE SEQUENCE [LARGE SCALE GENOMIC DNA]</scope>
    <source>
        <strain evidence="2">UMB8614</strain>
    </source>
</reference>
<comment type="caution">
    <text evidence="1">The sequence shown here is derived from an EMBL/GenBank/DDBJ whole genome shotgun (WGS) entry which is preliminary data.</text>
</comment>
<name>A0A5N1BEX5_9LACT</name>
<sequence>MAENRDSKFQQGFQSKTIKSSNFQFNERNSLNLSTRSGYRVSVHTQRKQSWPTTTLRSDFIQNSIIPAVTKGFQSNPSSKSLNLQEENLQNVKSFAKTTYRIGKYGYQNHLTSRSGKSLSDIQNRINTDLNNTGKTSYRLNRYNTSNRSTTQKLKSSNRLHVNRFDKRSNIQNFSSVQHTIQSDLRQTGKYIYQLNVYGTDRVTNSIVPRPILGYLPGKPSRTRVVRSANALRSRNLKGKIYYTTRNSEVSKKKKTLDYIKKFAKESLKEGTSANDGTLTGDSIDKIKNLSLTAGNKAVNLVLQKKYLDSRKANFAKNSRYTLERSNNKLQT</sequence>
<gene>
    <name evidence="1" type="ORF">F6I34_09425</name>
</gene>
<feature type="non-terminal residue" evidence="1">
    <location>
        <position position="332"/>
    </location>
</feature>
<dbReference type="RefSeq" id="WP_150982818.1">
    <property type="nucleotide sequence ID" value="NZ_VYVN01000040.1"/>
</dbReference>
<accession>A0A5N1BEX5</accession>
<dbReference type="EMBL" id="VYVN01000040">
    <property type="protein sequence ID" value="KAA9237654.1"/>
    <property type="molecule type" value="Genomic_DNA"/>
</dbReference>
<dbReference type="Proteomes" id="UP000326476">
    <property type="component" value="Unassembled WGS sequence"/>
</dbReference>
<organism evidence="1 2">
    <name type="scientific">Aerococcus tenax</name>
    <dbReference type="NCBI Taxonomy" id="3078812"/>
    <lineage>
        <taxon>Bacteria</taxon>
        <taxon>Bacillati</taxon>
        <taxon>Bacillota</taxon>
        <taxon>Bacilli</taxon>
        <taxon>Lactobacillales</taxon>
        <taxon>Aerococcaceae</taxon>
        <taxon>Aerococcus</taxon>
    </lineage>
</organism>
<evidence type="ECO:0000313" key="1">
    <source>
        <dbReference type="EMBL" id="KAA9237654.1"/>
    </source>
</evidence>
<keyword evidence="2" id="KW-1185">Reference proteome</keyword>
<evidence type="ECO:0000313" key="2">
    <source>
        <dbReference type="Proteomes" id="UP000326476"/>
    </source>
</evidence>
<proteinExistence type="predicted"/>
<dbReference type="AlphaFoldDB" id="A0A5N1BEX5"/>
<protein>
    <submittedName>
        <fullName evidence="1">Uncharacterized protein</fullName>
    </submittedName>
</protein>